<comment type="caution">
    <text evidence="1">The sequence shown here is derived from an EMBL/GenBank/DDBJ whole genome shotgun (WGS) entry which is preliminary data.</text>
</comment>
<gene>
    <name evidence="1" type="ORF">NQ315_007843</name>
</gene>
<organism evidence="1 2">
    <name type="scientific">Exocentrus adspersus</name>
    <dbReference type="NCBI Taxonomy" id="1586481"/>
    <lineage>
        <taxon>Eukaryota</taxon>
        <taxon>Metazoa</taxon>
        <taxon>Ecdysozoa</taxon>
        <taxon>Arthropoda</taxon>
        <taxon>Hexapoda</taxon>
        <taxon>Insecta</taxon>
        <taxon>Pterygota</taxon>
        <taxon>Neoptera</taxon>
        <taxon>Endopterygota</taxon>
        <taxon>Coleoptera</taxon>
        <taxon>Polyphaga</taxon>
        <taxon>Cucujiformia</taxon>
        <taxon>Chrysomeloidea</taxon>
        <taxon>Cerambycidae</taxon>
        <taxon>Lamiinae</taxon>
        <taxon>Acanthocinini</taxon>
        <taxon>Exocentrus</taxon>
    </lineage>
</organism>
<sequence>MPVGFVNVPGKFAASQRQRRIGVKQLEHGVRNIDDSTNFDRQLSNDFGSVKTDFSQSENLCLASNI</sequence>
<dbReference type="AlphaFoldDB" id="A0AAV8W838"/>
<evidence type="ECO:0000313" key="1">
    <source>
        <dbReference type="EMBL" id="KAJ8922808.1"/>
    </source>
</evidence>
<keyword evidence="2" id="KW-1185">Reference proteome</keyword>
<reference evidence="1 2" key="1">
    <citation type="journal article" date="2023" name="Insect Mol. Biol.">
        <title>Genome sequencing provides insights into the evolution of gene families encoding plant cell wall-degrading enzymes in longhorned beetles.</title>
        <authorList>
            <person name="Shin N.R."/>
            <person name="Okamura Y."/>
            <person name="Kirsch R."/>
            <person name="Pauchet Y."/>
        </authorList>
    </citation>
    <scope>NUCLEOTIDE SEQUENCE [LARGE SCALE GENOMIC DNA]</scope>
    <source>
        <strain evidence="1">EAD_L_NR</strain>
    </source>
</reference>
<proteinExistence type="predicted"/>
<dbReference type="Proteomes" id="UP001159042">
    <property type="component" value="Unassembled WGS sequence"/>
</dbReference>
<evidence type="ECO:0000313" key="2">
    <source>
        <dbReference type="Proteomes" id="UP001159042"/>
    </source>
</evidence>
<dbReference type="EMBL" id="JANEYG010000006">
    <property type="protein sequence ID" value="KAJ8922808.1"/>
    <property type="molecule type" value="Genomic_DNA"/>
</dbReference>
<protein>
    <submittedName>
        <fullName evidence="1">Uncharacterized protein</fullName>
    </submittedName>
</protein>
<name>A0AAV8W838_9CUCU</name>
<accession>A0AAV8W838</accession>